<proteinExistence type="predicted"/>
<dbReference type="Proteomes" id="UP001485043">
    <property type="component" value="Unassembled WGS sequence"/>
</dbReference>
<dbReference type="Pfam" id="PF00201">
    <property type="entry name" value="UDPGT"/>
    <property type="match status" value="1"/>
</dbReference>
<comment type="caution">
    <text evidence="3">The sequence shown here is derived from an EMBL/GenBank/DDBJ whole genome shotgun (WGS) entry which is preliminary data.</text>
</comment>
<dbReference type="AlphaFoldDB" id="A0AAW1RP78"/>
<keyword evidence="2" id="KW-1133">Transmembrane helix</keyword>
<name>A0AAW1RP78_9CHLO</name>
<keyword evidence="4" id="KW-1185">Reference proteome</keyword>
<dbReference type="EMBL" id="JALJOV010002081">
    <property type="protein sequence ID" value="KAK9835082.1"/>
    <property type="molecule type" value="Genomic_DNA"/>
</dbReference>
<evidence type="ECO:0000313" key="3">
    <source>
        <dbReference type="EMBL" id="KAK9835082.1"/>
    </source>
</evidence>
<keyword evidence="1" id="KW-0808">Transferase</keyword>
<dbReference type="GO" id="GO:0008194">
    <property type="term" value="F:UDP-glycosyltransferase activity"/>
    <property type="evidence" value="ECO:0007669"/>
    <property type="project" value="InterPro"/>
</dbReference>
<feature type="transmembrane region" description="Helical" evidence="2">
    <location>
        <begin position="106"/>
        <end position="129"/>
    </location>
</feature>
<evidence type="ECO:0000256" key="1">
    <source>
        <dbReference type="ARBA" id="ARBA00022679"/>
    </source>
</evidence>
<protein>
    <recommendedName>
        <fullName evidence="5">Glucuronosyltransferase</fullName>
    </recommendedName>
</protein>
<organism evidence="3 4">
    <name type="scientific">Apatococcus fuscideae</name>
    <dbReference type="NCBI Taxonomy" id="2026836"/>
    <lineage>
        <taxon>Eukaryota</taxon>
        <taxon>Viridiplantae</taxon>
        <taxon>Chlorophyta</taxon>
        <taxon>core chlorophytes</taxon>
        <taxon>Trebouxiophyceae</taxon>
        <taxon>Chlorellales</taxon>
        <taxon>Chlorellaceae</taxon>
        <taxon>Apatococcus</taxon>
    </lineage>
</organism>
<keyword evidence="2" id="KW-0472">Membrane</keyword>
<evidence type="ECO:0000313" key="4">
    <source>
        <dbReference type="Proteomes" id="UP001485043"/>
    </source>
</evidence>
<sequence length="158" mass="17946">MVCGHSAVDRENAGKTAVYHGFGVSVDPHFLTTGIKDPIEKAIKRVLQKPSFMMNAKKLQKRMQWTRHPAEKAADIVEKVMLTGAEDYLQTHYHRPSWWQHSLLDIYGLLALLLALFVMALILVAWSTYRMLRSALRLSTRLASRNNAVQANSNKQQS</sequence>
<gene>
    <name evidence="3" type="ORF">WJX84_009440</name>
</gene>
<accession>A0AAW1RP78</accession>
<evidence type="ECO:0000256" key="2">
    <source>
        <dbReference type="SAM" id="Phobius"/>
    </source>
</evidence>
<dbReference type="InterPro" id="IPR002213">
    <property type="entry name" value="UDP_glucos_trans"/>
</dbReference>
<keyword evidence="2" id="KW-0812">Transmembrane</keyword>
<reference evidence="3 4" key="1">
    <citation type="journal article" date="2024" name="Nat. Commun.">
        <title>Phylogenomics reveals the evolutionary origins of lichenization in chlorophyte algae.</title>
        <authorList>
            <person name="Puginier C."/>
            <person name="Libourel C."/>
            <person name="Otte J."/>
            <person name="Skaloud P."/>
            <person name="Haon M."/>
            <person name="Grisel S."/>
            <person name="Petersen M."/>
            <person name="Berrin J.G."/>
            <person name="Delaux P.M."/>
            <person name="Dal Grande F."/>
            <person name="Keller J."/>
        </authorList>
    </citation>
    <scope>NUCLEOTIDE SEQUENCE [LARGE SCALE GENOMIC DNA]</scope>
    <source>
        <strain evidence="3 4">SAG 2523</strain>
    </source>
</reference>
<evidence type="ECO:0008006" key="5">
    <source>
        <dbReference type="Google" id="ProtNLM"/>
    </source>
</evidence>